<dbReference type="Proteomes" id="UP000646484">
    <property type="component" value="Unassembled WGS sequence"/>
</dbReference>
<dbReference type="EMBL" id="JACOOH010000004">
    <property type="protein sequence ID" value="MBC5621588.1"/>
    <property type="molecule type" value="Genomic_DNA"/>
</dbReference>
<protein>
    <submittedName>
        <fullName evidence="2">DUF4959 domain-containing protein</fullName>
    </submittedName>
</protein>
<dbReference type="Pfam" id="PF16323">
    <property type="entry name" value="DUF4959"/>
    <property type="match status" value="1"/>
</dbReference>
<dbReference type="PROSITE" id="PS51257">
    <property type="entry name" value="PROKAR_LIPOPROTEIN"/>
    <property type="match status" value="1"/>
</dbReference>
<dbReference type="RefSeq" id="WP_186976062.1">
    <property type="nucleotide sequence ID" value="NZ_JACOOH010000004.1"/>
</dbReference>
<sequence>MKNSIWLLLLIFSLYSCNDDDKLFNVSPEGLEVKFTPVAGGAMMHYTLPDNRDIFAMNVRYTNSQGQKVLKTCGYSGDSLLLDGFTQAHEVTANISFVNRSYEESESREYQFKTLDSAPWAFFNDIQVASAWSGFQVIYKSPSVVTGMAHVFYLGTNPLTNEPDTILVNSFPISRGGDTLVFKVQQERPKNTIIIRTEDFQGFRVRQEVYPDIDAFLSEQWTMTASDFISGPTSVENSKAKTGVQYLFDGELRGRERFLASTHQNPITQPSTEIFASYLAGPNALDKPIILDLREQKTPAWIRMYALCPMHANEPAGPNEELGTSWNGCYEDKLPCQVTVYGNKNSSDPEDAGWEYLGRLNQDPYASTEKDKWTYKSLELMYAPKTVDELDKMDPYYVDISFPALNNTYRYLKIMVHDTFRKRQSSTNTNRNAYFTLHELEIFVKKN</sequence>
<feature type="domain" description="DUF4959" evidence="1">
    <location>
        <begin position="32"/>
        <end position="111"/>
    </location>
</feature>
<organism evidence="2 3">
    <name type="scientific">Butyricimonas hominis</name>
    <dbReference type="NCBI Taxonomy" id="2763032"/>
    <lineage>
        <taxon>Bacteria</taxon>
        <taxon>Pseudomonadati</taxon>
        <taxon>Bacteroidota</taxon>
        <taxon>Bacteroidia</taxon>
        <taxon>Bacteroidales</taxon>
        <taxon>Odoribacteraceae</taxon>
        <taxon>Butyricimonas</taxon>
    </lineage>
</organism>
<keyword evidence="3" id="KW-1185">Reference proteome</keyword>
<accession>A0ABR7D0X5</accession>
<comment type="caution">
    <text evidence="2">The sequence shown here is derived from an EMBL/GenBank/DDBJ whole genome shotgun (WGS) entry which is preliminary data.</text>
</comment>
<reference evidence="2 3" key="1">
    <citation type="submission" date="2020-08" db="EMBL/GenBank/DDBJ databases">
        <title>Genome public.</title>
        <authorList>
            <person name="Liu C."/>
            <person name="Sun Q."/>
        </authorList>
    </citation>
    <scope>NUCLEOTIDE SEQUENCE [LARGE SCALE GENOMIC DNA]</scope>
    <source>
        <strain evidence="2 3">NSJ-56</strain>
    </source>
</reference>
<evidence type="ECO:0000313" key="3">
    <source>
        <dbReference type="Proteomes" id="UP000646484"/>
    </source>
</evidence>
<name>A0ABR7D0X5_9BACT</name>
<evidence type="ECO:0000259" key="1">
    <source>
        <dbReference type="Pfam" id="PF16323"/>
    </source>
</evidence>
<evidence type="ECO:0000313" key="2">
    <source>
        <dbReference type="EMBL" id="MBC5621588.1"/>
    </source>
</evidence>
<dbReference type="InterPro" id="IPR032527">
    <property type="entry name" value="DUF4959"/>
</dbReference>
<gene>
    <name evidence="2" type="ORF">H8S64_10805</name>
</gene>
<proteinExistence type="predicted"/>